<organism evidence="1 2">
    <name type="scientific">Meloidogyne enterolobii</name>
    <name type="common">Root-knot nematode worm</name>
    <name type="synonym">Meloidogyne mayaguensis</name>
    <dbReference type="NCBI Taxonomy" id="390850"/>
    <lineage>
        <taxon>Eukaryota</taxon>
        <taxon>Metazoa</taxon>
        <taxon>Ecdysozoa</taxon>
        <taxon>Nematoda</taxon>
        <taxon>Chromadorea</taxon>
        <taxon>Rhabditida</taxon>
        <taxon>Tylenchina</taxon>
        <taxon>Tylenchomorpha</taxon>
        <taxon>Tylenchoidea</taxon>
        <taxon>Meloidogynidae</taxon>
        <taxon>Meloidogyninae</taxon>
        <taxon>Meloidogyne</taxon>
    </lineage>
</organism>
<proteinExistence type="predicted"/>
<dbReference type="EMBL" id="CAVMJV010000016">
    <property type="protein sequence ID" value="CAK5055253.1"/>
    <property type="molecule type" value="Genomic_DNA"/>
</dbReference>
<gene>
    <name evidence="1" type="ORF">MENTE1834_LOCUS14588</name>
</gene>
<sequence length="244" mass="27845">MSSTKSGKQLVGRDEVINVIIYNPKIGVKFFEKGSRIATISYDSPFIEILFPGDVVLTAVNSVNDFNILCSKGKLPKSVKVKFKRDSYYQIRKINTKEVVSKEGKYEEISLEVKWKPDLTIGILVEEVDGVVRVSEIDPGSIASMHIKYGDILTQINNKNVVDKNDARMRIRASIDKDHCVILKVIRKPKLSNQPELPRDVSLIMQHHQGFWNKKEKLKSIEEKEDQQLLDNKAFICELEIKNS</sequence>
<comment type="caution">
    <text evidence="1">The sequence shown here is derived from an EMBL/GenBank/DDBJ whole genome shotgun (WGS) entry which is preliminary data.</text>
</comment>
<dbReference type="Proteomes" id="UP001497535">
    <property type="component" value="Unassembled WGS sequence"/>
</dbReference>
<keyword evidence="2" id="KW-1185">Reference proteome</keyword>
<name>A0ACB0YNM7_MELEN</name>
<protein>
    <submittedName>
        <fullName evidence="1">Uncharacterized protein</fullName>
    </submittedName>
</protein>
<evidence type="ECO:0000313" key="2">
    <source>
        <dbReference type="Proteomes" id="UP001497535"/>
    </source>
</evidence>
<accession>A0ACB0YNM7</accession>
<reference evidence="1" key="1">
    <citation type="submission" date="2023-11" db="EMBL/GenBank/DDBJ databases">
        <authorList>
            <person name="Poullet M."/>
        </authorList>
    </citation>
    <scope>NUCLEOTIDE SEQUENCE</scope>
    <source>
        <strain evidence="1">E1834</strain>
    </source>
</reference>
<evidence type="ECO:0000313" key="1">
    <source>
        <dbReference type="EMBL" id="CAK5055253.1"/>
    </source>
</evidence>